<dbReference type="CDD" id="cd18787">
    <property type="entry name" value="SF2_C_DEAD"/>
    <property type="match status" value="1"/>
</dbReference>
<evidence type="ECO:0000256" key="5">
    <source>
        <dbReference type="ARBA" id="ARBA00022840"/>
    </source>
</evidence>
<comment type="caution">
    <text evidence="9">The sequence shown here is derived from an EMBL/GenBank/DDBJ whole genome shotgun (WGS) entry which is preliminary data.</text>
</comment>
<evidence type="ECO:0000256" key="6">
    <source>
        <dbReference type="SAM" id="MobiDB-lite"/>
    </source>
</evidence>
<dbReference type="InterPro" id="IPR011545">
    <property type="entry name" value="DEAD/DEAH_box_helicase_dom"/>
</dbReference>
<feature type="region of interest" description="Disordered" evidence="6">
    <location>
        <begin position="1"/>
        <end position="110"/>
    </location>
</feature>
<feature type="domain" description="Helicase ATP-binding" evidence="7">
    <location>
        <begin position="155"/>
        <end position="338"/>
    </location>
</feature>
<dbReference type="Pfam" id="PF00271">
    <property type="entry name" value="Helicase_C"/>
    <property type="match status" value="1"/>
</dbReference>
<evidence type="ECO:0000313" key="10">
    <source>
        <dbReference type="Proteomes" id="UP001178507"/>
    </source>
</evidence>
<evidence type="ECO:0000313" key="9">
    <source>
        <dbReference type="EMBL" id="CAJ1381707.1"/>
    </source>
</evidence>
<dbReference type="InterPro" id="IPR027417">
    <property type="entry name" value="P-loop_NTPase"/>
</dbReference>
<dbReference type="Proteomes" id="UP001178507">
    <property type="component" value="Unassembled WGS sequence"/>
</dbReference>
<dbReference type="Gene3D" id="3.40.50.300">
    <property type="entry name" value="P-loop containing nucleotide triphosphate hydrolases"/>
    <property type="match status" value="2"/>
</dbReference>
<dbReference type="GO" id="GO:0016787">
    <property type="term" value="F:hydrolase activity"/>
    <property type="evidence" value="ECO:0007669"/>
    <property type="project" value="UniProtKB-KW"/>
</dbReference>
<dbReference type="InterPro" id="IPR044742">
    <property type="entry name" value="DEAD/DEAH_RhlB"/>
</dbReference>
<evidence type="ECO:0000256" key="2">
    <source>
        <dbReference type="ARBA" id="ARBA00022741"/>
    </source>
</evidence>
<dbReference type="AlphaFoldDB" id="A0AA36MRV9"/>
<protein>
    <recommendedName>
        <fullName evidence="1">RNA helicase</fullName>
        <ecNumber evidence="1">3.6.4.13</ecNumber>
    </recommendedName>
</protein>
<dbReference type="SUPFAM" id="SSF52540">
    <property type="entry name" value="P-loop containing nucleoside triphosphate hydrolases"/>
    <property type="match status" value="1"/>
</dbReference>
<dbReference type="CDD" id="cd00268">
    <property type="entry name" value="DEADc"/>
    <property type="match status" value="1"/>
</dbReference>
<dbReference type="PROSITE" id="PS51194">
    <property type="entry name" value="HELICASE_CTER"/>
    <property type="match status" value="1"/>
</dbReference>
<evidence type="ECO:0000259" key="8">
    <source>
        <dbReference type="PROSITE" id="PS51194"/>
    </source>
</evidence>
<keyword evidence="2" id="KW-0547">Nucleotide-binding</keyword>
<accession>A0AA36MRV9</accession>
<gene>
    <name evidence="9" type="ORF">EVOR1521_LOCUS9307</name>
</gene>
<keyword evidence="5" id="KW-0067">ATP-binding</keyword>
<reference evidence="9" key="1">
    <citation type="submission" date="2023-08" db="EMBL/GenBank/DDBJ databases">
        <authorList>
            <person name="Chen Y."/>
            <person name="Shah S."/>
            <person name="Dougan E. K."/>
            <person name="Thang M."/>
            <person name="Chan C."/>
        </authorList>
    </citation>
    <scope>NUCLEOTIDE SEQUENCE</scope>
</reference>
<evidence type="ECO:0000256" key="4">
    <source>
        <dbReference type="ARBA" id="ARBA00022806"/>
    </source>
</evidence>
<feature type="region of interest" description="Disordered" evidence="6">
    <location>
        <begin position="510"/>
        <end position="532"/>
    </location>
</feature>
<dbReference type="Pfam" id="PF00270">
    <property type="entry name" value="DEAD"/>
    <property type="match status" value="1"/>
</dbReference>
<dbReference type="EMBL" id="CAUJNA010000835">
    <property type="protein sequence ID" value="CAJ1381707.1"/>
    <property type="molecule type" value="Genomic_DNA"/>
</dbReference>
<feature type="domain" description="Helicase C-terminal" evidence="8">
    <location>
        <begin position="366"/>
        <end position="509"/>
    </location>
</feature>
<feature type="compositionally biased region" description="Basic and acidic residues" evidence="6">
    <location>
        <begin position="46"/>
        <end position="63"/>
    </location>
</feature>
<evidence type="ECO:0000256" key="1">
    <source>
        <dbReference type="ARBA" id="ARBA00012552"/>
    </source>
</evidence>
<feature type="compositionally biased region" description="Basic residues" evidence="6">
    <location>
        <begin position="9"/>
        <end position="21"/>
    </location>
</feature>
<evidence type="ECO:0000256" key="3">
    <source>
        <dbReference type="ARBA" id="ARBA00022801"/>
    </source>
</evidence>
<dbReference type="SMART" id="SM00490">
    <property type="entry name" value="HELICc"/>
    <property type="match status" value="1"/>
</dbReference>
<keyword evidence="3" id="KW-0378">Hydrolase</keyword>
<keyword evidence="10" id="KW-1185">Reference proteome</keyword>
<sequence length="883" mass="95682">MLANIFGRGRQRKAKTKTRHAKTTEVAEAAEENAAKKAKKKQIKIRNSEASEAKFAEAQDLARPKRALAGSKTSGAARRRLARAKVAQAEAEDVAEHEAEAPSQAPVSEVHVSGADLKPWATFEQLQSQLPKVVTSFMAKFKGFQEPSPIQAYCWPAACAGNHVVGISKTGSGKTLAFLLPALQRCLSFHSAATPSFGPYAVILAPTRELALQIGKDGAGLCRATRVKLQCLYGGTSKGEQIKSLSSTVDLIVATPGRLGDLATKPDKFTGQTILSLSMVHYVVLDEADCMLDLGFEHQVKSILEHVAEERQVLCFSATWPKKLQKLVEAFMPGTVHIKVGSPDADISSNHNVMQRVRLRGEKSVELKKLLRGHDKACIVFCALKKTAASLGQWLREEGFPAVALHGKLPQSERQEAMRRFRQGEASILVATDVAARGLDVKGVSLVVSYEPAVSLDAHVHRIGRTGRAGEQGTAYALLEAEDVSYAKILSESLRSTGQAVPPMVAELAERPVPEPPQQATKKGKQRAENGDQRAVHAAMCHLAVSKSSRAVSVLSRSHEIVLAYVLADLLDLPKEPLLLKFLSQSAEHAGRLDVAAEVLLQHPQGPSMQIPLLAARNGFPDSLRPYTATSRSEHQERASQCMAEEDMLQAVLHLACSRQDEQAVRIAVDALMALFGRPGGWTLAEARQLLEPLESLPVQDLGVKEIASTLACASFVGLVEASMLGYHELMFPLAQTLRNIITHQNLQFPVSLFEITLLEASSTAHRAPAHAQNQMVSLMGNPELPAHIRQACEGQVAAIEQRTAADEWPAGDGPGLLKLAGSHLPACYKKYAKASVLTNQLIRGPAFELEDRKNFVSLSDALAWVRVNAFSPLNTGCKIYPF</sequence>
<proteinExistence type="predicted"/>
<dbReference type="GO" id="GO:0005524">
    <property type="term" value="F:ATP binding"/>
    <property type="evidence" value="ECO:0007669"/>
    <property type="project" value="UniProtKB-KW"/>
</dbReference>
<dbReference type="EC" id="3.6.4.13" evidence="1"/>
<dbReference type="SMART" id="SM00487">
    <property type="entry name" value="DEXDc"/>
    <property type="match status" value="1"/>
</dbReference>
<dbReference type="PANTHER" id="PTHR47958">
    <property type="entry name" value="ATP-DEPENDENT RNA HELICASE DBP3"/>
    <property type="match status" value="1"/>
</dbReference>
<dbReference type="InterPro" id="IPR014001">
    <property type="entry name" value="Helicase_ATP-bd"/>
</dbReference>
<dbReference type="GO" id="GO:0003676">
    <property type="term" value="F:nucleic acid binding"/>
    <property type="evidence" value="ECO:0007669"/>
    <property type="project" value="InterPro"/>
</dbReference>
<evidence type="ECO:0000259" key="7">
    <source>
        <dbReference type="PROSITE" id="PS51192"/>
    </source>
</evidence>
<dbReference type="PROSITE" id="PS51192">
    <property type="entry name" value="HELICASE_ATP_BIND_1"/>
    <property type="match status" value="1"/>
</dbReference>
<organism evidence="9 10">
    <name type="scientific">Effrenium voratum</name>
    <dbReference type="NCBI Taxonomy" id="2562239"/>
    <lineage>
        <taxon>Eukaryota</taxon>
        <taxon>Sar</taxon>
        <taxon>Alveolata</taxon>
        <taxon>Dinophyceae</taxon>
        <taxon>Suessiales</taxon>
        <taxon>Symbiodiniaceae</taxon>
        <taxon>Effrenium</taxon>
    </lineage>
</organism>
<dbReference type="InterPro" id="IPR001650">
    <property type="entry name" value="Helicase_C-like"/>
</dbReference>
<keyword evidence="4" id="KW-0347">Helicase</keyword>
<dbReference type="GO" id="GO:0003724">
    <property type="term" value="F:RNA helicase activity"/>
    <property type="evidence" value="ECO:0007669"/>
    <property type="project" value="UniProtKB-EC"/>
</dbReference>
<name>A0AA36MRV9_9DINO</name>